<sequence>MQDDGAPPLGTRWLDQLPLPALNNRSIHLQLLRRGGQMWTEFQPGAATVMLRDDAAKQGPPSLRAPSSESRHKTTKSSAGPPNPSRRDLIGPLKDTQGRSLCDHPPGQKHGNRAMSSASCPASRHADLAVVLGLDGTTTNAMYPKFLNDGSGGHGDDSPGAICLGEFAAGASDDG</sequence>
<evidence type="ECO:0000313" key="2">
    <source>
        <dbReference type="EMBL" id="TVT99478.1"/>
    </source>
</evidence>
<proteinExistence type="predicted"/>
<evidence type="ECO:0000256" key="1">
    <source>
        <dbReference type="SAM" id="MobiDB-lite"/>
    </source>
</evidence>
<protein>
    <submittedName>
        <fullName evidence="2">Uncharacterized protein</fullName>
    </submittedName>
</protein>
<dbReference type="Proteomes" id="UP000324897">
    <property type="component" value="Unassembled WGS sequence"/>
</dbReference>
<dbReference type="Gramene" id="TVT99478">
    <property type="protein sequence ID" value="TVT99478"/>
    <property type="gene ID" value="EJB05_55147"/>
</dbReference>
<organism evidence="2 3">
    <name type="scientific">Eragrostis curvula</name>
    <name type="common">weeping love grass</name>
    <dbReference type="NCBI Taxonomy" id="38414"/>
    <lineage>
        <taxon>Eukaryota</taxon>
        <taxon>Viridiplantae</taxon>
        <taxon>Streptophyta</taxon>
        <taxon>Embryophyta</taxon>
        <taxon>Tracheophyta</taxon>
        <taxon>Spermatophyta</taxon>
        <taxon>Magnoliopsida</taxon>
        <taxon>Liliopsida</taxon>
        <taxon>Poales</taxon>
        <taxon>Poaceae</taxon>
        <taxon>PACMAD clade</taxon>
        <taxon>Chloridoideae</taxon>
        <taxon>Eragrostideae</taxon>
        <taxon>Eragrostidinae</taxon>
        <taxon>Eragrostis</taxon>
    </lineage>
</organism>
<dbReference type="AlphaFoldDB" id="A0A5J9SKF4"/>
<name>A0A5J9SKF4_9POAL</name>
<accession>A0A5J9SKF4</accession>
<evidence type="ECO:0000313" key="3">
    <source>
        <dbReference type="Proteomes" id="UP000324897"/>
    </source>
</evidence>
<keyword evidence="3" id="KW-1185">Reference proteome</keyword>
<comment type="caution">
    <text evidence="2">The sequence shown here is derived from an EMBL/GenBank/DDBJ whole genome shotgun (WGS) entry which is preliminary data.</text>
</comment>
<dbReference type="EMBL" id="RWGY01000714">
    <property type="protein sequence ID" value="TVT99478.1"/>
    <property type="molecule type" value="Genomic_DNA"/>
</dbReference>
<feature type="non-terminal residue" evidence="2">
    <location>
        <position position="1"/>
    </location>
</feature>
<reference evidence="2 3" key="1">
    <citation type="journal article" date="2019" name="Sci. Rep.">
        <title>A high-quality genome of Eragrostis curvula grass provides insights into Poaceae evolution and supports new strategies to enhance forage quality.</title>
        <authorList>
            <person name="Carballo J."/>
            <person name="Santos B.A.C.M."/>
            <person name="Zappacosta D."/>
            <person name="Garbus I."/>
            <person name="Selva J.P."/>
            <person name="Gallo C.A."/>
            <person name="Diaz A."/>
            <person name="Albertini E."/>
            <person name="Caccamo M."/>
            <person name="Echenique V."/>
        </authorList>
    </citation>
    <scope>NUCLEOTIDE SEQUENCE [LARGE SCALE GENOMIC DNA]</scope>
    <source>
        <strain evidence="3">cv. Victoria</strain>
        <tissue evidence="2">Leaf</tissue>
    </source>
</reference>
<feature type="region of interest" description="Disordered" evidence="1">
    <location>
        <begin position="52"/>
        <end position="119"/>
    </location>
</feature>
<gene>
    <name evidence="2" type="ORF">EJB05_55147</name>
</gene>